<evidence type="ECO:0000313" key="3">
    <source>
        <dbReference type="Proteomes" id="UP000279259"/>
    </source>
</evidence>
<evidence type="ECO:0000313" key="2">
    <source>
        <dbReference type="EMBL" id="RSH90595.1"/>
    </source>
</evidence>
<dbReference type="EMBL" id="RSCD01000010">
    <property type="protein sequence ID" value="RSH90595.1"/>
    <property type="molecule type" value="Genomic_DNA"/>
</dbReference>
<proteinExistence type="predicted"/>
<sequence length="337" mass="36514">MSGQPTPRSQSESIVRRLLLEERLTGSQRGQRDPGAYQPSPSPGWEQSAHVEDAFPVLGQQPSSPPRRHETQHQPHDPRRDQYFQHPHGHQSTPLPPDAGYAPYPPEHGVEEPVYYEHYEPYREYSPPMQGGHEPSQRTWVSQDQYGYHHRPPPVQGQGQYVQMNAPHPPAAAPPPPPAQAPSPGDQMQMLLMNQMMMQQMAAQQMQVAQMAALGGGAGGSGGGGGGGCGEGSCERRKGATMINVKGRSERARRRPKVVRAASPPTANALPVKPIIAVVPPRANLPAPTADSSALDNWQEATIILCVAIVGLIYLVSSRGTGGDKEKKPSLAEKHLT</sequence>
<accession>A0A427YHH5</accession>
<dbReference type="AlphaFoldDB" id="A0A427YHH5"/>
<feature type="compositionally biased region" description="Polar residues" evidence="1">
    <location>
        <begin position="1"/>
        <end position="13"/>
    </location>
</feature>
<feature type="compositionally biased region" description="Basic and acidic residues" evidence="1">
    <location>
        <begin position="14"/>
        <end position="24"/>
    </location>
</feature>
<comment type="caution">
    <text evidence="2">The sequence shown here is derived from an EMBL/GenBank/DDBJ whole genome shotgun (WGS) entry which is preliminary data.</text>
</comment>
<feature type="region of interest" description="Disordered" evidence="1">
    <location>
        <begin position="1"/>
        <end position="109"/>
    </location>
</feature>
<dbReference type="OrthoDB" id="2596839at2759"/>
<evidence type="ECO:0000256" key="1">
    <source>
        <dbReference type="SAM" id="MobiDB-lite"/>
    </source>
</evidence>
<protein>
    <submittedName>
        <fullName evidence="2">Uncharacterized protein</fullName>
    </submittedName>
</protein>
<reference evidence="2 3" key="1">
    <citation type="submission" date="2018-11" db="EMBL/GenBank/DDBJ databases">
        <title>Genome sequence of Saitozyma podzolica DSM 27192.</title>
        <authorList>
            <person name="Aliyu H."/>
            <person name="Gorte O."/>
            <person name="Ochsenreither K."/>
        </authorList>
    </citation>
    <scope>NUCLEOTIDE SEQUENCE [LARGE SCALE GENOMIC DNA]</scope>
    <source>
        <strain evidence="2 3">DSM 27192</strain>
    </source>
</reference>
<gene>
    <name evidence="2" type="ORF">EHS25_001200</name>
</gene>
<dbReference type="Proteomes" id="UP000279259">
    <property type="component" value="Unassembled WGS sequence"/>
</dbReference>
<name>A0A427YHH5_9TREE</name>
<organism evidence="2 3">
    <name type="scientific">Saitozyma podzolica</name>
    <dbReference type="NCBI Taxonomy" id="1890683"/>
    <lineage>
        <taxon>Eukaryota</taxon>
        <taxon>Fungi</taxon>
        <taxon>Dikarya</taxon>
        <taxon>Basidiomycota</taxon>
        <taxon>Agaricomycotina</taxon>
        <taxon>Tremellomycetes</taxon>
        <taxon>Tremellales</taxon>
        <taxon>Trimorphomycetaceae</taxon>
        <taxon>Saitozyma</taxon>
    </lineage>
</organism>
<feature type="region of interest" description="Disordered" evidence="1">
    <location>
        <begin position="146"/>
        <end position="184"/>
    </location>
</feature>
<feature type="compositionally biased region" description="Pro residues" evidence="1">
    <location>
        <begin position="167"/>
        <end position="181"/>
    </location>
</feature>
<feature type="compositionally biased region" description="Basic and acidic residues" evidence="1">
    <location>
        <begin position="67"/>
        <end position="83"/>
    </location>
</feature>
<keyword evidence="3" id="KW-1185">Reference proteome</keyword>